<proteinExistence type="predicted"/>
<dbReference type="HOGENOM" id="CLU_2016801_0_0_1"/>
<feature type="signal peptide" evidence="1">
    <location>
        <begin position="1"/>
        <end position="31"/>
    </location>
</feature>
<keyword evidence="1" id="KW-0732">Signal</keyword>
<dbReference type="Proteomes" id="UP000027361">
    <property type="component" value="Unassembled WGS sequence"/>
</dbReference>
<dbReference type="GeneID" id="25261244"/>
<dbReference type="InParanoid" id="A0A066W7S9"/>
<evidence type="ECO:0000313" key="2">
    <source>
        <dbReference type="EMBL" id="KDN46815.1"/>
    </source>
</evidence>
<name>A0A066W7S9_TILAU</name>
<dbReference type="EMBL" id="JMSN01000033">
    <property type="protein sequence ID" value="KDN46815.1"/>
    <property type="molecule type" value="Genomic_DNA"/>
</dbReference>
<evidence type="ECO:0000313" key="3">
    <source>
        <dbReference type="Proteomes" id="UP000027361"/>
    </source>
</evidence>
<organism evidence="2 3">
    <name type="scientific">Tilletiaria anomala (strain ATCC 24038 / CBS 436.72 / UBC 951)</name>
    <dbReference type="NCBI Taxonomy" id="1037660"/>
    <lineage>
        <taxon>Eukaryota</taxon>
        <taxon>Fungi</taxon>
        <taxon>Dikarya</taxon>
        <taxon>Basidiomycota</taxon>
        <taxon>Ustilaginomycotina</taxon>
        <taxon>Exobasidiomycetes</taxon>
        <taxon>Georgefischeriales</taxon>
        <taxon>Tilletiariaceae</taxon>
        <taxon>Tilletiaria</taxon>
    </lineage>
</organism>
<protein>
    <recommendedName>
        <fullName evidence="4">Apple domain-containing protein</fullName>
    </recommendedName>
</protein>
<reference evidence="2 3" key="1">
    <citation type="submission" date="2014-05" db="EMBL/GenBank/DDBJ databases">
        <title>Draft genome sequence of a rare smut relative, Tilletiaria anomala UBC 951.</title>
        <authorList>
            <consortium name="DOE Joint Genome Institute"/>
            <person name="Toome M."/>
            <person name="Kuo A."/>
            <person name="Henrissat B."/>
            <person name="Lipzen A."/>
            <person name="Tritt A."/>
            <person name="Yoshinaga Y."/>
            <person name="Zane M."/>
            <person name="Barry K."/>
            <person name="Grigoriev I.V."/>
            <person name="Spatafora J.W."/>
            <person name="Aimea M.C."/>
        </authorList>
    </citation>
    <scope>NUCLEOTIDE SEQUENCE [LARGE SCALE GENOMIC DNA]</scope>
    <source>
        <strain evidence="2 3">UBC 951</strain>
    </source>
</reference>
<comment type="caution">
    <text evidence="2">The sequence shown here is derived from an EMBL/GenBank/DDBJ whole genome shotgun (WGS) entry which is preliminary data.</text>
</comment>
<gene>
    <name evidence="2" type="ORF">K437DRAFT_104977</name>
</gene>
<accession>A0A066W7S9</accession>
<dbReference type="RefSeq" id="XP_013243681.1">
    <property type="nucleotide sequence ID" value="XM_013388227.1"/>
</dbReference>
<evidence type="ECO:0000256" key="1">
    <source>
        <dbReference type="SAM" id="SignalP"/>
    </source>
</evidence>
<dbReference type="AlphaFoldDB" id="A0A066W7S9"/>
<feature type="chain" id="PRO_5001628758" description="Apple domain-containing protein" evidence="1">
    <location>
        <begin position="32"/>
        <end position="123"/>
    </location>
</feature>
<sequence>MMTKCFAIKMENLLDLLALCLQSTNPGVSRAVSCTRKPLGRLGQWLIPEDFPGPFQGPGKIPGKGKRSHRYSGGFSERPTQLLGQILACVRPCIVHYPDSGHCWAFDSMGQPSWPLEAAWNTH</sequence>
<evidence type="ECO:0008006" key="4">
    <source>
        <dbReference type="Google" id="ProtNLM"/>
    </source>
</evidence>
<keyword evidence="3" id="KW-1185">Reference proteome</keyword>